<dbReference type="EMBL" id="JACIHU010000024">
    <property type="protein sequence ID" value="MBB4483477.1"/>
    <property type="molecule type" value="Genomic_DNA"/>
</dbReference>
<name>A0A7W6ZNR4_RHIET</name>
<keyword evidence="1" id="KW-0175">Coiled coil</keyword>
<dbReference type="AlphaFoldDB" id="A0A7W6ZNR4"/>
<evidence type="ECO:0000313" key="3">
    <source>
        <dbReference type="EMBL" id="MBB4539302.1"/>
    </source>
</evidence>
<evidence type="ECO:0000313" key="2">
    <source>
        <dbReference type="EMBL" id="MBB4483477.1"/>
    </source>
</evidence>
<feature type="coiled-coil region" evidence="1">
    <location>
        <begin position="83"/>
        <end position="117"/>
    </location>
</feature>
<sequence length="180" mass="20906">MIPEAVYRLLQLNEKRSHRAAVVLRLRQTALDNAVAAVESASTDLRRWREDRIREETGLYEPLIGKVAALIDLEEVNSKVASLRQYEQLLEKCLEEARAEADEARQAREEANRVAREALRGVSKFEDLFRALRTAAILNEERATDLELEDFTRWRNGLGRNQDSNLSVKLRRMWSNRRCQ</sequence>
<dbReference type="Gene3D" id="1.10.287.1700">
    <property type="match status" value="1"/>
</dbReference>
<protein>
    <submittedName>
        <fullName evidence="3">Uncharacterized protein</fullName>
    </submittedName>
</protein>
<organism evidence="3 4">
    <name type="scientific">Rhizobium etli</name>
    <dbReference type="NCBI Taxonomy" id="29449"/>
    <lineage>
        <taxon>Bacteria</taxon>
        <taxon>Pseudomonadati</taxon>
        <taxon>Pseudomonadota</taxon>
        <taxon>Alphaproteobacteria</taxon>
        <taxon>Hyphomicrobiales</taxon>
        <taxon>Rhizobiaceae</taxon>
        <taxon>Rhizobium/Agrobacterium group</taxon>
        <taxon>Rhizobium</taxon>
    </lineage>
</organism>
<dbReference type="Pfam" id="PF07321">
    <property type="entry name" value="YscO"/>
    <property type="match status" value="1"/>
</dbReference>
<dbReference type="InterPro" id="IPR009929">
    <property type="entry name" value="T3SS_YscO"/>
</dbReference>
<dbReference type="Proteomes" id="UP000557344">
    <property type="component" value="Unassembled WGS sequence"/>
</dbReference>
<dbReference type="EMBL" id="JACIID010000024">
    <property type="protein sequence ID" value="MBB4539302.1"/>
    <property type="molecule type" value="Genomic_DNA"/>
</dbReference>
<evidence type="ECO:0000256" key="1">
    <source>
        <dbReference type="SAM" id="Coils"/>
    </source>
</evidence>
<dbReference type="Proteomes" id="UP000523431">
    <property type="component" value="Unassembled WGS sequence"/>
</dbReference>
<evidence type="ECO:0000313" key="4">
    <source>
        <dbReference type="Proteomes" id="UP000523431"/>
    </source>
</evidence>
<gene>
    <name evidence="2" type="ORF">GGE46_006102</name>
    <name evidence="3" type="ORF">GGE57_006095</name>
</gene>
<dbReference type="RefSeq" id="WP_040111733.1">
    <property type="nucleotide sequence ID" value="NZ_JACIHU010000024.1"/>
</dbReference>
<comment type="caution">
    <text evidence="3">The sequence shown here is derived from an EMBL/GenBank/DDBJ whole genome shotgun (WGS) entry which is preliminary data.</text>
</comment>
<dbReference type="InterPro" id="IPR053716">
    <property type="entry name" value="Flag_assembly_chemotaxis_eff"/>
</dbReference>
<proteinExistence type="predicted"/>
<accession>A0A7W6ZNR4</accession>
<evidence type="ECO:0000313" key="5">
    <source>
        <dbReference type="Proteomes" id="UP000557344"/>
    </source>
</evidence>
<reference evidence="4 5" key="1">
    <citation type="submission" date="2020-08" db="EMBL/GenBank/DDBJ databases">
        <title>Genomic Encyclopedia of Type Strains, Phase IV (KMG-V): Genome sequencing to study the core and pangenomes of soil and plant-associated prokaryotes.</title>
        <authorList>
            <person name="Whitman W."/>
        </authorList>
    </citation>
    <scope>NUCLEOTIDE SEQUENCE [LARGE SCALE GENOMIC DNA]</scope>
    <source>
        <strain evidence="2 5">SEMIA 471</strain>
        <strain evidence="3 4">SEMIA 489</strain>
    </source>
</reference>